<evidence type="ECO:0000313" key="2">
    <source>
        <dbReference type="Proteomes" id="UP000001745"/>
    </source>
</evidence>
<dbReference type="OMA" id="EEAKWWL"/>
<dbReference type="eggNOG" id="ENOG502QVWE">
    <property type="taxonomic scope" value="Eukaryota"/>
</dbReference>
<dbReference type="Gene3D" id="1.20.910.10">
    <property type="entry name" value="Heme oxygenase-like"/>
    <property type="match status" value="1"/>
</dbReference>
<dbReference type="VEuPathDB" id="FungiDB:TSTA_111430"/>
<proteinExistence type="predicted"/>
<dbReference type="RefSeq" id="XP_002481293.1">
    <property type="nucleotide sequence ID" value="XM_002481248.1"/>
</dbReference>
<evidence type="ECO:0000313" key="1">
    <source>
        <dbReference type="EMBL" id="EED17301.1"/>
    </source>
</evidence>
<keyword evidence="2" id="KW-1185">Reference proteome</keyword>
<dbReference type="SMART" id="SM01236">
    <property type="entry name" value="Haem_oxygenase_2"/>
    <property type="match status" value="1"/>
</dbReference>
<dbReference type="AlphaFoldDB" id="B8M907"/>
<gene>
    <name evidence="1" type="ORF">TSTA_111430</name>
</gene>
<dbReference type="InParanoid" id="B8M907"/>
<dbReference type="STRING" id="441959.B8M907"/>
<evidence type="ECO:0008006" key="3">
    <source>
        <dbReference type="Google" id="ProtNLM"/>
    </source>
</evidence>
<dbReference type="PhylomeDB" id="B8M907"/>
<dbReference type="Pfam" id="PF14518">
    <property type="entry name" value="Haem_oxygenas_2"/>
    <property type="match status" value="1"/>
</dbReference>
<dbReference type="HOGENOM" id="CLU_003680_0_0_1"/>
<name>B8M907_TALSN</name>
<dbReference type="GeneID" id="8109823"/>
<accession>B8M907</accession>
<reference evidence="2" key="1">
    <citation type="journal article" date="2015" name="Genome Announc.">
        <title>Genome sequence of the AIDS-associated pathogen Penicillium marneffei (ATCC18224) and its near taxonomic relative Talaromyces stipitatus (ATCC10500).</title>
        <authorList>
            <person name="Nierman W.C."/>
            <person name="Fedorova-Abrams N.D."/>
            <person name="Andrianopoulos A."/>
        </authorList>
    </citation>
    <scope>NUCLEOTIDE SEQUENCE [LARGE SCALE GENOMIC DNA]</scope>
    <source>
        <strain evidence="2">ATCC 10500 / CBS 375.48 / QM 6759 / NRRL 1006</strain>
    </source>
</reference>
<sequence length="717" mass="80320">MSFKFESAIANHQAGFPGYLKAEGSDDLSAPGLKELKELKEPRPLATATVGLARELEFYKGLYFKLQNLEEHSDVIPVARQAFLVLLSQALEDYAKAPETNILSVQHFDSEALSRFLRNDQNGVTSQYHQYISRRRSGGPRELFLNRQAAGDWLREIAPLKLVDGAWLGHLNKITMPFSLRHTVKQTWQVFTDELGNGNPDQHHVKIFEDLLRVIEPDLPSATTKAILHPRYRLGSLKYWRAAVAQLLVSLFPHEFLPEILGFNMHFEALQLETMQAAKELPEVGFDGYYFLLHVSIDNSHSGHAAMATASVEDYVQHIAESEGDVAADAVWKRIRAGYIFSEWQFRKGNQATNILARLDDDSHGRLESRQSKVLAIFGSKIQAAHRLHCGSRVKIGERLLADWLDPEAFSTEEWRQKFIESLSASKPWIYPGDSQRSKLVQALQWGGKMYGSFTASELETLVLWIDSLDSKHSPSHYSFIGQSPMRLTLDHSDHVALAAGSRAIEPATLASLRKHPGDRTAHLNIAHLLPLWFTQCCLLESFLYAPQRSGDKIGCAVVGFLRAQSGFETDDQPYSAENGGIVEFGLEMIRQASLPVPEDLDGILSVWPSDFATTMLKLASSPIRNFGVLLGMSLAFLELQEMMSESSNPGLLCPKSSERLATLVRKQYQYLQICLGEIPAGDARRGDIDRGFSMAKIEIHKRFGLVQHPTSTPFHS</sequence>
<dbReference type="InterPro" id="IPR016084">
    <property type="entry name" value="Haem_Oase-like_multi-hlx"/>
</dbReference>
<dbReference type="EMBL" id="EQ962655">
    <property type="protein sequence ID" value="EED17301.1"/>
    <property type="molecule type" value="Genomic_DNA"/>
</dbReference>
<dbReference type="OrthoDB" id="10057598at2759"/>
<organism evidence="1 2">
    <name type="scientific">Talaromyces stipitatus (strain ATCC 10500 / CBS 375.48 / QM 6759 / NRRL 1006)</name>
    <name type="common">Penicillium stipitatum</name>
    <dbReference type="NCBI Taxonomy" id="441959"/>
    <lineage>
        <taxon>Eukaryota</taxon>
        <taxon>Fungi</taxon>
        <taxon>Dikarya</taxon>
        <taxon>Ascomycota</taxon>
        <taxon>Pezizomycotina</taxon>
        <taxon>Eurotiomycetes</taxon>
        <taxon>Eurotiomycetidae</taxon>
        <taxon>Eurotiales</taxon>
        <taxon>Trichocomaceae</taxon>
        <taxon>Talaromyces</taxon>
        <taxon>Talaromyces sect. Talaromyces</taxon>
    </lineage>
</organism>
<protein>
    <recommendedName>
        <fullName evidence="3">Iron-containing redox enzyme family protein</fullName>
    </recommendedName>
</protein>
<dbReference type="Proteomes" id="UP000001745">
    <property type="component" value="Unassembled WGS sequence"/>
</dbReference>